<evidence type="ECO:0000256" key="2">
    <source>
        <dbReference type="ARBA" id="ARBA00010446"/>
    </source>
</evidence>
<dbReference type="Proteomes" id="UP000807025">
    <property type="component" value="Unassembled WGS sequence"/>
</dbReference>
<keyword evidence="4 6" id="KW-0964">Secreted</keyword>
<evidence type="ECO:0000313" key="7">
    <source>
        <dbReference type="EMBL" id="KAF9496931.1"/>
    </source>
</evidence>
<keyword evidence="3 6" id="KW-0134">Cell wall</keyword>
<evidence type="ECO:0000256" key="5">
    <source>
        <dbReference type="ARBA" id="ARBA00023157"/>
    </source>
</evidence>
<evidence type="ECO:0000256" key="4">
    <source>
        <dbReference type="ARBA" id="ARBA00022525"/>
    </source>
</evidence>
<dbReference type="GO" id="GO:0009277">
    <property type="term" value="C:fungal-type cell wall"/>
    <property type="evidence" value="ECO:0007669"/>
    <property type="project" value="InterPro"/>
</dbReference>
<name>A0A9P6A0B2_PLEER</name>
<evidence type="ECO:0000256" key="6">
    <source>
        <dbReference type="RuleBase" id="RU365009"/>
    </source>
</evidence>
<gene>
    <name evidence="7" type="ORF">BDN71DRAFT_1445631</name>
</gene>
<reference evidence="7" key="1">
    <citation type="submission" date="2020-11" db="EMBL/GenBank/DDBJ databases">
        <authorList>
            <consortium name="DOE Joint Genome Institute"/>
            <person name="Ahrendt S."/>
            <person name="Riley R."/>
            <person name="Andreopoulos W."/>
            <person name="Labutti K."/>
            <person name="Pangilinan J."/>
            <person name="Ruiz-Duenas F.J."/>
            <person name="Barrasa J.M."/>
            <person name="Sanchez-Garcia M."/>
            <person name="Camarero S."/>
            <person name="Miyauchi S."/>
            <person name="Serrano A."/>
            <person name="Linde D."/>
            <person name="Babiker R."/>
            <person name="Drula E."/>
            <person name="Ayuso-Fernandez I."/>
            <person name="Pacheco R."/>
            <person name="Padilla G."/>
            <person name="Ferreira P."/>
            <person name="Barriuso J."/>
            <person name="Kellner H."/>
            <person name="Castanera R."/>
            <person name="Alfaro M."/>
            <person name="Ramirez L."/>
            <person name="Pisabarro A.G."/>
            <person name="Kuo A."/>
            <person name="Tritt A."/>
            <person name="Lipzen A."/>
            <person name="He G."/>
            <person name="Yan M."/>
            <person name="Ng V."/>
            <person name="Cullen D."/>
            <person name="Martin F."/>
            <person name="Rosso M.-N."/>
            <person name="Henrissat B."/>
            <person name="Hibbett D."/>
            <person name="Martinez A.T."/>
            <person name="Grigoriev I.V."/>
        </authorList>
    </citation>
    <scope>NUCLEOTIDE SEQUENCE</scope>
    <source>
        <strain evidence="7">ATCC 90797</strain>
    </source>
</reference>
<dbReference type="SMART" id="SM00075">
    <property type="entry name" value="HYDRO"/>
    <property type="match status" value="1"/>
</dbReference>
<keyword evidence="6" id="KW-0732">Signal</keyword>
<protein>
    <recommendedName>
        <fullName evidence="6">Hydrophobin</fullName>
    </recommendedName>
</protein>
<accession>A0A9P6A0B2</accession>
<feature type="chain" id="PRO_5040532780" description="Hydrophobin" evidence="6">
    <location>
        <begin position="17"/>
        <end position="92"/>
    </location>
</feature>
<dbReference type="GO" id="GO:0005199">
    <property type="term" value="F:structural constituent of cell wall"/>
    <property type="evidence" value="ECO:0007669"/>
    <property type="project" value="InterPro"/>
</dbReference>
<dbReference type="Pfam" id="PF01185">
    <property type="entry name" value="Hydrophobin"/>
    <property type="match status" value="1"/>
</dbReference>
<comment type="caution">
    <text evidence="7">The sequence shown here is derived from an EMBL/GenBank/DDBJ whole genome shotgun (WGS) entry which is preliminary data.</text>
</comment>
<keyword evidence="8" id="KW-1185">Reference proteome</keyword>
<comment type="similarity">
    <text evidence="2 6">Belongs to the fungal hydrophobin family.</text>
</comment>
<evidence type="ECO:0000256" key="1">
    <source>
        <dbReference type="ARBA" id="ARBA00004191"/>
    </source>
</evidence>
<keyword evidence="5 6" id="KW-1015">Disulfide bond</keyword>
<dbReference type="AlphaFoldDB" id="A0A9P6A0B2"/>
<evidence type="ECO:0000256" key="3">
    <source>
        <dbReference type="ARBA" id="ARBA00022512"/>
    </source>
</evidence>
<proteinExistence type="inferred from homology"/>
<organism evidence="7 8">
    <name type="scientific">Pleurotus eryngii</name>
    <name type="common">Boletus of the steppes</name>
    <dbReference type="NCBI Taxonomy" id="5323"/>
    <lineage>
        <taxon>Eukaryota</taxon>
        <taxon>Fungi</taxon>
        <taxon>Dikarya</taxon>
        <taxon>Basidiomycota</taxon>
        <taxon>Agaricomycotina</taxon>
        <taxon>Agaricomycetes</taxon>
        <taxon>Agaricomycetidae</taxon>
        <taxon>Agaricales</taxon>
        <taxon>Pleurotineae</taxon>
        <taxon>Pleurotaceae</taxon>
        <taxon>Pleurotus</taxon>
    </lineage>
</organism>
<dbReference type="EMBL" id="MU154548">
    <property type="protein sequence ID" value="KAF9496931.1"/>
    <property type="molecule type" value="Genomic_DNA"/>
</dbReference>
<comment type="subcellular location">
    <subcellularLocation>
        <location evidence="1 6">Secreted</location>
        <location evidence="1 6">Cell wall</location>
    </subcellularLocation>
</comment>
<sequence length="92" mass="9356">MFSKATLFFTTAVAGAIPTGETTEPVTSECNTDSVQCCNIVEKAISSASLGILVLLGFLDLSTSTVPIIGGTKCNSQAVCCTGNTFIDGSAL</sequence>
<evidence type="ECO:0000313" key="8">
    <source>
        <dbReference type="Proteomes" id="UP000807025"/>
    </source>
</evidence>
<feature type="signal peptide" evidence="6">
    <location>
        <begin position="1"/>
        <end position="16"/>
    </location>
</feature>
<dbReference type="InterPro" id="IPR001338">
    <property type="entry name" value="Class_I_Hydrophobin"/>
</dbReference>
<dbReference type="CDD" id="cd23507">
    <property type="entry name" value="hydrophobin_I"/>
    <property type="match status" value="1"/>
</dbReference>